<evidence type="ECO:0000313" key="11">
    <source>
        <dbReference type="Proteomes" id="UP000078397"/>
    </source>
</evidence>
<dbReference type="GO" id="GO:0016020">
    <property type="term" value="C:membrane"/>
    <property type="evidence" value="ECO:0007669"/>
    <property type="project" value="UniProtKB-SubCell"/>
</dbReference>
<feature type="transmembrane region" description="Helical" evidence="8">
    <location>
        <begin position="130"/>
        <end position="151"/>
    </location>
</feature>
<dbReference type="OrthoDB" id="6133115at2759"/>
<feature type="transmembrane region" description="Helical" evidence="8">
    <location>
        <begin position="197"/>
        <end position="217"/>
    </location>
</feature>
<feature type="transmembrane region" description="Helical" evidence="8">
    <location>
        <begin position="480"/>
        <end position="498"/>
    </location>
</feature>
<dbReference type="FunFam" id="1.20.1250.20:FF:000134">
    <property type="entry name" value="MFS sugar transporter protein"/>
    <property type="match status" value="1"/>
</dbReference>
<evidence type="ECO:0000256" key="2">
    <source>
        <dbReference type="ARBA" id="ARBA00010992"/>
    </source>
</evidence>
<keyword evidence="5 8" id="KW-1133">Transmembrane helix</keyword>
<organism evidence="10 11">
    <name type="scientific">Pochonia chlamydosporia 170</name>
    <dbReference type="NCBI Taxonomy" id="1380566"/>
    <lineage>
        <taxon>Eukaryota</taxon>
        <taxon>Fungi</taxon>
        <taxon>Dikarya</taxon>
        <taxon>Ascomycota</taxon>
        <taxon>Pezizomycotina</taxon>
        <taxon>Sordariomycetes</taxon>
        <taxon>Hypocreomycetidae</taxon>
        <taxon>Hypocreales</taxon>
        <taxon>Clavicipitaceae</taxon>
        <taxon>Pochonia</taxon>
    </lineage>
</organism>
<evidence type="ECO:0000256" key="3">
    <source>
        <dbReference type="ARBA" id="ARBA00022448"/>
    </source>
</evidence>
<feature type="transmembrane region" description="Helical" evidence="8">
    <location>
        <begin position="318"/>
        <end position="339"/>
    </location>
</feature>
<dbReference type="SUPFAM" id="SSF103473">
    <property type="entry name" value="MFS general substrate transporter"/>
    <property type="match status" value="1"/>
</dbReference>
<dbReference type="AlphaFoldDB" id="A0A179FS85"/>
<feature type="transmembrane region" description="Helical" evidence="8">
    <location>
        <begin position="163"/>
        <end position="185"/>
    </location>
</feature>
<accession>A0A179FS85</accession>
<feature type="transmembrane region" description="Helical" evidence="8">
    <location>
        <begin position="94"/>
        <end position="118"/>
    </location>
</feature>
<feature type="transmembrane region" description="Helical" evidence="8">
    <location>
        <begin position="414"/>
        <end position="439"/>
    </location>
</feature>
<evidence type="ECO:0000256" key="8">
    <source>
        <dbReference type="SAM" id="Phobius"/>
    </source>
</evidence>
<dbReference type="InterPro" id="IPR036259">
    <property type="entry name" value="MFS_trans_sf"/>
</dbReference>
<dbReference type="GO" id="GO:0005351">
    <property type="term" value="F:carbohydrate:proton symporter activity"/>
    <property type="evidence" value="ECO:0007669"/>
    <property type="project" value="TreeGrafter"/>
</dbReference>
<evidence type="ECO:0000259" key="9">
    <source>
        <dbReference type="PROSITE" id="PS50850"/>
    </source>
</evidence>
<dbReference type="PROSITE" id="PS00216">
    <property type="entry name" value="SUGAR_TRANSPORT_1"/>
    <property type="match status" value="2"/>
</dbReference>
<dbReference type="PROSITE" id="PS50850">
    <property type="entry name" value="MFS"/>
    <property type="match status" value="1"/>
</dbReference>
<sequence length="544" mass="59130">MSALASEKAGVDQIEIPLDNGSDDTKVKQVKGVQGSERWANASLEAPPKFISKNILFVYVMCIAPFLCGTMSGYDSSIMSSFLVEDSFQKLFGAGVNGFQAGYITAIYQIAGVVAIPFIGPSMDMYGRRLAMFVGSFLSVVGAVIQGTSAQTGSLGQFLAGRALLGFGAVIAQAAATTYCVEIAHPAHRGLLAGGQYSMLNFGGLLAAGVTLGTVNLEGNATWTIPTWTQAVCPGIAFLMVYFLPESPRWLYTHNKKKDALEFITKYHGEGDIENPWVKLQLVEFEEQLELDAADKRWYDYRVLFATRARRYRLANSMMMGVWGALSSGGISYFVGAFFNSAGITDPTTVLTYNVWQNFMSTMASFIGSPLSDRLGRRALLLPTLLGMGISWAAMAAGTAMVEQDASNSAAAKAGIAFYFIFSFIYCIGITPLQGVYAVEVFAYEQRAKGVAFQNLGVNAVGLINQFATPVALERIGYKTYIIFCVWNFVEFAISYFWSVETKGYTLEELDDIFESPNPRKASTKKRAIVAGGINQVLATEKEV</sequence>
<dbReference type="InterPro" id="IPR005828">
    <property type="entry name" value="MFS_sugar_transport-like"/>
</dbReference>
<feature type="transmembrane region" description="Helical" evidence="8">
    <location>
        <begin position="351"/>
        <end position="368"/>
    </location>
</feature>
<dbReference type="Proteomes" id="UP000078397">
    <property type="component" value="Unassembled WGS sequence"/>
</dbReference>
<dbReference type="InterPro" id="IPR050360">
    <property type="entry name" value="MFS_Sugar_Transporters"/>
</dbReference>
<keyword evidence="6 8" id="KW-0472">Membrane</keyword>
<dbReference type="Pfam" id="PF00083">
    <property type="entry name" value="Sugar_tr"/>
    <property type="match status" value="1"/>
</dbReference>
<evidence type="ECO:0000256" key="5">
    <source>
        <dbReference type="ARBA" id="ARBA00022989"/>
    </source>
</evidence>
<keyword evidence="4 8" id="KW-0812">Transmembrane</keyword>
<evidence type="ECO:0000256" key="1">
    <source>
        <dbReference type="ARBA" id="ARBA00004141"/>
    </source>
</evidence>
<feature type="transmembrane region" description="Helical" evidence="8">
    <location>
        <begin position="56"/>
        <end position="74"/>
    </location>
</feature>
<keyword evidence="3 7" id="KW-0813">Transport</keyword>
<dbReference type="InterPro" id="IPR003663">
    <property type="entry name" value="Sugar/inositol_transpt"/>
</dbReference>
<dbReference type="EMBL" id="LSBJ02000003">
    <property type="protein sequence ID" value="OAQ68485.1"/>
    <property type="molecule type" value="Genomic_DNA"/>
</dbReference>
<dbReference type="GeneID" id="28848018"/>
<dbReference type="Gene3D" id="1.20.1250.20">
    <property type="entry name" value="MFS general substrate transporter like domains"/>
    <property type="match status" value="1"/>
</dbReference>
<reference evidence="10 11" key="1">
    <citation type="journal article" date="2016" name="PLoS Pathog.">
        <title>Biosynthesis of antibiotic leucinostatins in bio-control fungus Purpureocillium lilacinum and their inhibition on phytophthora revealed by genome mining.</title>
        <authorList>
            <person name="Wang G."/>
            <person name="Liu Z."/>
            <person name="Lin R."/>
            <person name="Li E."/>
            <person name="Mao Z."/>
            <person name="Ling J."/>
            <person name="Yang Y."/>
            <person name="Yin W.B."/>
            <person name="Xie B."/>
        </authorList>
    </citation>
    <scope>NUCLEOTIDE SEQUENCE [LARGE SCALE GENOMIC DNA]</scope>
    <source>
        <strain evidence="10">170</strain>
    </source>
</reference>
<dbReference type="PANTHER" id="PTHR48022">
    <property type="entry name" value="PLASTIDIC GLUCOSE TRANSPORTER 4"/>
    <property type="match status" value="1"/>
</dbReference>
<comment type="similarity">
    <text evidence="2 7">Belongs to the major facilitator superfamily. Sugar transporter (TC 2.A.1.1) family.</text>
</comment>
<feature type="transmembrane region" description="Helical" evidence="8">
    <location>
        <begin position="451"/>
        <end position="468"/>
    </location>
</feature>
<feature type="transmembrane region" description="Helical" evidence="8">
    <location>
        <begin position="223"/>
        <end position="244"/>
    </location>
</feature>
<feature type="transmembrane region" description="Helical" evidence="8">
    <location>
        <begin position="380"/>
        <end position="402"/>
    </location>
</feature>
<dbReference type="KEGG" id="pchm:VFPPC_04716"/>
<name>A0A179FS85_METCM</name>
<comment type="caution">
    <text evidence="10">The sequence shown here is derived from an EMBL/GenBank/DDBJ whole genome shotgun (WGS) entry which is preliminary data.</text>
</comment>
<dbReference type="NCBIfam" id="TIGR00879">
    <property type="entry name" value="SP"/>
    <property type="match status" value="1"/>
</dbReference>
<evidence type="ECO:0000313" key="10">
    <source>
        <dbReference type="EMBL" id="OAQ68485.1"/>
    </source>
</evidence>
<gene>
    <name evidence="10" type="ORF">VFPPC_04716</name>
</gene>
<proteinExistence type="inferred from homology"/>
<keyword evidence="11" id="KW-1185">Reference proteome</keyword>
<dbReference type="PANTHER" id="PTHR48022:SF13">
    <property type="entry name" value="MAJOR FACILITATOR SUPERFAMILY (MFS) PROFILE DOMAIN-CONTAINING PROTEIN"/>
    <property type="match status" value="1"/>
</dbReference>
<dbReference type="InterPro" id="IPR005829">
    <property type="entry name" value="Sugar_transporter_CS"/>
</dbReference>
<evidence type="ECO:0000256" key="4">
    <source>
        <dbReference type="ARBA" id="ARBA00022692"/>
    </source>
</evidence>
<dbReference type="InterPro" id="IPR020846">
    <property type="entry name" value="MFS_dom"/>
</dbReference>
<feature type="domain" description="Major facilitator superfamily (MFS) profile" evidence="9">
    <location>
        <begin position="61"/>
        <end position="503"/>
    </location>
</feature>
<dbReference type="RefSeq" id="XP_018145335.1">
    <property type="nucleotide sequence ID" value="XM_018284024.1"/>
</dbReference>
<evidence type="ECO:0000256" key="7">
    <source>
        <dbReference type="RuleBase" id="RU003346"/>
    </source>
</evidence>
<protein>
    <submittedName>
        <fullName evidence="10">Lactose permease</fullName>
    </submittedName>
</protein>
<evidence type="ECO:0000256" key="6">
    <source>
        <dbReference type="ARBA" id="ARBA00023136"/>
    </source>
</evidence>
<comment type="subcellular location">
    <subcellularLocation>
        <location evidence="1">Membrane</location>
        <topology evidence="1">Multi-pass membrane protein</topology>
    </subcellularLocation>
</comment>